<protein>
    <submittedName>
        <fullName evidence="1">YkgJ family cysteine cluster protein</fullName>
    </submittedName>
</protein>
<keyword evidence="2" id="KW-1185">Reference proteome</keyword>
<sequence length="174" mass="19917">MQPIITDRVFIKEAANNNEDRHDALRMYLQKMDGVVLDEMVHAINEVVTPLVDCTTCGGCCRQLMINVTDKEHETVAAHLQMSSVAFKQQYLEESLQGKLIMSTIPCHFLEASKCTIYEQRFNECRAFPHLHEPNFKGRLFGTLVHYAMCPIIYNVIEELQYASGFMNRPNTTA</sequence>
<name>A0ABV8QMN5_9BACT</name>
<dbReference type="Proteomes" id="UP001595907">
    <property type="component" value="Unassembled WGS sequence"/>
</dbReference>
<evidence type="ECO:0000313" key="2">
    <source>
        <dbReference type="Proteomes" id="UP001595907"/>
    </source>
</evidence>
<reference evidence="2" key="1">
    <citation type="journal article" date="2019" name="Int. J. Syst. Evol. Microbiol.">
        <title>The Global Catalogue of Microorganisms (GCM) 10K type strain sequencing project: providing services to taxonomists for standard genome sequencing and annotation.</title>
        <authorList>
            <consortium name="The Broad Institute Genomics Platform"/>
            <consortium name="The Broad Institute Genome Sequencing Center for Infectious Disease"/>
            <person name="Wu L."/>
            <person name="Ma J."/>
        </authorList>
    </citation>
    <scope>NUCLEOTIDE SEQUENCE [LARGE SCALE GENOMIC DNA]</scope>
    <source>
        <strain evidence="2">CECT 8289</strain>
    </source>
</reference>
<accession>A0ABV8QMN5</accession>
<dbReference type="InterPro" id="IPR005358">
    <property type="entry name" value="Puta_zinc/iron-chelating_dom"/>
</dbReference>
<dbReference type="EMBL" id="JBHSCZ010000001">
    <property type="protein sequence ID" value="MFC4261570.1"/>
    <property type="molecule type" value="Genomic_DNA"/>
</dbReference>
<organism evidence="1 2">
    <name type="scientific">Ferruginibacter yonginensis</name>
    <dbReference type="NCBI Taxonomy" id="1310416"/>
    <lineage>
        <taxon>Bacteria</taxon>
        <taxon>Pseudomonadati</taxon>
        <taxon>Bacteroidota</taxon>
        <taxon>Chitinophagia</taxon>
        <taxon>Chitinophagales</taxon>
        <taxon>Chitinophagaceae</taxon>
        <taxon>Ferruginibacter</taxon>
    </lineage>
</organism>
<proteinExistence type="predicted"/>
<dbReference type="RefSeq" id="WP_379706159.1">
    <property type="nucleotide sequence ID" value="NZ_JBHSCZ010000001.1"/>
</dbReference>
<dbReference type="Pfam" id="PF03692">
    <property type="entry name" value="CxxCxxCC"/>
    <property type="match status" value="1"/>
</dbReference>
<comment type="caution">
    <text evidence="1">The sequence shown here is derived from an EMBL/GenBank/DDBJ whole genome shotgun (WGS) entry which is preliminary data.</text>
</comment>
<evidence type="ECO:0000313" key="1">
    <source>
        <dbReference type="EMBL" id="MFC4261570.1"/>
    </source>
</evidence>
<gene>
    <name evidence="1" type="ORF">ACFOWM_01650</name>
</gene>